<evidence type="ECO:0000259" key="1">
    <source>
        <dbReference type="Pfam" id="PF06911"/>
    </source>
</evidence>
<dbReference type="PANTHER" id="PTHR21068:SF43">
    <property type="entry name" value="SPARTIN"/>
    <property type="match status" value="1"/>
</dbReference>
<accession>A0ABQ6MQC0</accession>
<feature type="domain" description="Senescence" evidence="1">
    <location>
        <begin position="133"/>
        <end position="319"/>
    </location>
</feature>
<evidence type="ECO:0000313" key="2">
    <source>
        <dbReference type="EMBL" id="GMI30796.1"/>
    </source>
</evidence>
<dbReference type="Pfam" id="PF06911">
    <property type="entry name" value="Senescence"/>
    <property type="match status" value="1"/>
</dbReference>
<comment type="caution">
    <text evidence="2">The sequence shown here is derived from an EMBL/GenBank/DDBJ whole genome shotgun (WGS) entry which is preliminary data.</text>
</comment>
<dbReference type="PANTHER" id="PTHR21068">
    <property type="entry name" value="SPARTIN"/>
    <property type="match status" value="1"/>
</dbReference>
<proteinExistence type="predicted"/>
<evidence type="ECO:0000313" key="3">
    <source>
        <dbReference type="Proteomes" id="UP001165060"/>
    </source>
</evidence>
<dbReference type="Proteomes" id="UP001165060">
    <property type="component" value="Unassembled WGS sequence"/>
</dbReference>
<gene>
    <name evidence="2" type="ORF">TeGR_g11624</name>
</gene>
<dbReference type="InterPro" id="IPR009686">
    <property type="entry name" value="Senescence/spartin_C"/>
</dbReference>
<organism evidence="2 3">
    <name type="scientific">Tetraparma gracilis</name>
    <dbReference type="NCBI Taxonomy" id="2962635"/>
    <lineage>
        <taxon>Eukaryota</taxon>
        <taxon>Sar</taxon>
        <taxon>Stramenopiles</taxon>
        <taxon>Ochrophyta</taxon>
        <taxon>Bolidophyceae</taxon>
        <taxon>Parmales</taxon>
        <taxon>Triparmaceae</taxon>
        <taxon>Tetraparma</taxon>
    </lineage>
</organism>
<dbReference type="EMBL" id="BRYB01003120">
    <property type="protein sequence ID" value="GMI30796.1"/>
    <property type="molecule type" value="Genomic_DNA"/>
</dbReference>
<sequence length="331" mass="34063">MASSPLPPPPSPLRTLRLPNTEVWAIVEGSRSIVCKGTLQLSVVATDAPHAAPLNLVTGHLTIGAAFSMELKKDMVVDTDEDPSMLGVGYLFHRSSFDILIVLSDSIPAETVEAWNAHLRVLTQASVGAKIASFILKRSEDAASLICKGAAALNSAIASGADQAIEKQIVKSNATPSEVSEKQKRRLESAKEASAKVVRVSGSVVTGAMRVTEGIGGRIAEKIKSGGGAHAQGGNVAQAQKVLQGSIEGFEKVYSAGKAGLMTVGRGGADATVKVTTHVYGEEVGEATRVGADTALNVGEAALNVSALNPASLAKHTAKSTAKAVVVDGKL</sequence>
<name>A0ABQ6MQC0_9STRA</name>
<dbReference type="InterPro" id="IPR045036">
    <property type="entry name" value="Spartin-like"/>
</dbReference>
<reference evidence="2 3" key="1">
    <citation type="journal article" date="2023" name="Commun. Biol.">
        <title>Genome analysis of Parmales, the sister group of diatoms, reveals the evolutionary specialization of diatoms from phago-mixotrophs to photoautotrophs.</title>
        <authorList>
            <person name="Ban H."/>
            <person name="Sato S."/>
            <person name="Yoshikawa S."/>
            <person name="Yamada K."/>
            <person name="Nakamura Y."/>
            <person name="Ichinomiya M."/>
            <person name="Sato N."/>
            <person name="Blanc-Mathieu R."/>
            <person name="Endo H."/>
            <person name="Kuwata A."/>
            <person name="Ogata H."/>
        </authorList>
    </citation>
    <scope>NUCLEOTIDE SEQUENCE [LARGE SCALE GENOMIC DNA]</scope>
</reference>
<keyword evidence="3" id="KW-1185">Reference proteome</keyword>
<protein>
    <recommendedName>
        <fullName evidence="1">Senescence domain-containing protein</fullName>
    </recommendedName>
</protein>